<comment type="caution">
    <text evidence="2">The sequence shown here is derived from an EMBL/GenBank/DDBJ whole genome shotgun (WGS) entry which is preliminary data.</text>
</comment>
<dbReference type="Proteomes" id="UP001500843">
    <property type="component" value="Unassembled WGS sequence"/>
</dbReference>
<proteinExistence type="predicted"/>
<keyword evidence="3" id="KW-1185">Reference proteome</keyword>
<evidence type="ECO:0000313" key="3">
    <source>
        <dbReference type="Proteomes" id="UP001500843"/>
    </source>
</evidence>
<gene>
    <name evidence="2" type="ORF">GCM10023198_57330</name>
</gene>
<feature type="region of interest" description="Disordered" evidence="1">
    <location>
        <begin position="1"/>
        <end position="21"/>
    </location>
</feature>
<evidence type="ECO:0000256" key="1">
    <source>
        <dbReference type="SAM" id="MobiDB-lite"/>
    </source>
</evidence>
<dbReference type="EMBL" id="BAABHM010000037">
    <property type="protein sequence ID" value="GAA4724816.1"/>
    <property type="molecule type" value="Genomic_DNA"/>
</dbReference>
<sequence>MEVRRAAETGPVRTSRRSRADIARLPDHRHSVLMPAFPSLEFEQVYHASGWASIVVNVMVAEYFIVQRTLQPLLRRKQRPPPRPLPRLRPHWVAEAAGTSYDHCLASRKL</sequence>
<accession>A0ABP8YEN0</accession>
<organism evidence="2 3">
    <name type="scientific">Promicromonospora umidemergens</name>
    <dbReference type="NCBI Taxonomy" id="629679"/>
    <lineage>
        <taxon>Bacteria</taxon>
        <taxon>Bacillati</taxon>
        <taxon>Actinomycetota</taxon>
        <taxon>Actinomycetes</taxon>
        <taxon>Micrococcales</taxon>
        <taxon>Promicromonosporaceae</taxon>
        <taxon>Promicromonospora</taxon>
    </lineage>
</organism>
<protein>
    <submittedName>
        <fullName evidence="2">Uncharacterized protein</fullName>
    </submittedName>
</protein>
<evidence type="ECO:0000313" key="2">
    <source>
        <dbReference type="EMBL" id="GAA4724816.1"/>
    </source>
</evidence>
<reference evidence="3" key="1">
    <citation type="journal article" date="2019" name="Int. J. Syst. Evol. Microbiol.">
        <title>The Global Catalogue of Microorganisms (GCM) 10K type strain sequencing project: providing services to taxonomists for standard genome sequencing and annotation.</title>
        <authorList>
            <consortium name="The Broad Institute Genomics Platform"/>
            <consortium name="The Broad Institute Genome Sequencing Center for Infectious Disease"/>
            <person name="Wu L."/>
            <person name="Ma J."/>
        </authorList>
    </citation>
    <scope>NUCLEOTIDE SEQUENCE [LARGE SCALE GENOMIC DNA]</scope>
    <source>
        <strain evidence="3">JCM 17975</strain>
    </source>
</reference>
<name>A0ABP8YEN0_9MICO</name>